<reference evidence="2 3" key="1">
    <citation type="submission" date="2023-05" db="EMBL/GenBank/DDBJ databases">
        <title>B98-5 Cell Line De Novo Hybrid Assembly: An Optical Mapping Approach.</title>
        <authorList>
            <person name="Kananen K."/>
            <person name="Auerbach J.A."/>
            <person name="Kautto E."/>
            <person name="Blachly J.S."/>
        </authorList>
    </citation>
    <scope>NUCLEOTIDE SEQUENCE [LARGE SCALE GENOMIC DNA]</scope>
    <source>
        <strain evidence="2">B95-8</strain>
        <tissue evidence="2">Cell line</tissue>
    </source>
</reference>
<comment type="caution">
    <text evidence="2">The sequence shown here is derived from an EMBL/GenBank/DDBJ whole genome shotgun (WGS) entry which is preliminary data.</text>
</comment>
<name>A0ABQ9V9Y3_SAGOE</name>
<feature type="non-terminal residue" evidence="2">
    <location>
        <position position="1"/>
    </location>
</feature>
<accession>A0ABQ9V9Y3</accession>
<gene>
    <name evidence="2" type="ORF">P7K49_015531</name>
</gene>
<organism evidence="2 3">
    <name type="scientific">Saguinus oedipus</name>
    <name type="common">Cotton-top tamarin</name>
    <name type="synonym">Oedipomidas oedipus</name>
    <dbReference type="NCBI Taxonomy" id="9490"/>
    <lineage>
        <taxon>Eukaryota</taxon>
        <taxon>Metazoa</taxon>
        <taxon>Chordata</taxon>
        <taxon>Craniata</taxon>
        <taxon>Vertebrata</taxon>
        <taxon>Euteleostomi</taxon>
        <taxon>Mammalia</taxon>
        <taxon>Eutheria</taxon>
        <taxon>Euarchontoglires</taxon>
        <taxon>Primates</taxon>
        <taxon>Haplorrhini</taxon>
        <taxon>Platyrrhini</taxon>
        <taxon>Cebidae</taxon>
        <taxon>Callitrichinae</taxon>
        <taxon>Saguinus</taxon>
    </lineage>
</organism>
<dbReference type="Proteomes" id="UP001266305">
    <property type="component" value="Unassembled WGS sequence"/>
</dbReference>
<keyword evidence="3" id="KW-1185">Reference proteome</keyword>
<feature type="region of interest" description="Disordered" evidence="1">
    <location>
        <begin position="1"/>
        <end position="63"/>
    </location>
</feature>
<evidence type="ECO:0000313" key="2">
    <source>
        <dbReference type="EMBL" id="KAK2106017.1"/>
    </source>
</evidence>
<feature type="compositionally biased region" description="Low complexity" evidence="1">
    <location>
        <begin position="38"/>
        <end position="52"/>
    </location>
</feature>
<feature type="non-terminal residue" evidence="2">
    <location>
        <position position="63"/>
    </location>
</feature>
<evidence type="ECO:0000256" key="1">
    <source>
        <dbReference type="SAM" id="MobiDB-lite"/>
    </source>
</evidence>
<sequence length="63" mass="6187">ALSQCHRAAPAADIVGETNAARNPPNPASGISMATTSAHAPRAPAPELAARAEAGRRQGGSGT</sequence>
<protein>
    <submittedName>
        <fullName evidence="2">Uncharacterized protein</fullName>
    </submittedName>
</protein>
<proteinExistence type="predicted"/>
<evidence type="ECO:0000313" key="3">
    <source>
        <dbReference type="Proteomes" id="UP001266305"/>
    </source>
</evidence>
<dbReference type="EMBL" id="JASSZA010000007">
    <property type="protein sequence ID" value="KAK2106017.1"/>
    <property type="molecule type" value="Genomic_DNA"/>
</dbReference>